<keyword evidence="1" id="KW-0175">Coiled coil</keyword>
<dbReference type="EMBL" id="NJEU01001913">
    <property type="protein sequence ID" value="PHH59333.1"/>
    <property type="molecule type" value="Genomic_DNA"/>
</dbReference>
<evidence type="ECO:0000313" key="3">
    <source>
        <dbReference type="EMBL" id="PHH59333.1"/>
    </source>
</evidence>
<evidence type="ECO:0000313" key="4">
    <source>
        <dbReference type="Proteomes" id="UP000224854"/>
    </source>
</evidence>
<feature type="region of interest" description="Disordered" evidence="2">
    <location>
        <begin position="17"/>
        <end position="47"/>
    </location>
</feature>
<dbReference type="OrthoDB" id="5427699at2759"/>
<protein>
    <submittedName>
        <fullName evidence="3">Uncharacterized protein</fullName>
    </submittedName>
</protein>
<feature type="coiled-coil region" evidence="1">
    <location>
        <begin position="97"/>
        <end position="163"/>
    </location>
</feature>
<accession>A0A2C5XVB1</accession>
<dbReference type="AlphaFoldDB" id="A0A2C5XVB1"/>
<reference evidence="3 4" key="1">
    <citation type="submission" date="2017-06" db="EMBL/GenBank/DDBJ databases">
        <title>Ant-infecting Ophiocordyceps genomes reveal a high diversity of potential behavioral manipulation genes and a possible major role for enterotoxins.</title>
        <authorList>
            <person name="De Bekker C."/>
            <person name="Evans H.C."/>
            <person name="Brachmann A."/>
            <person name="Hughes D.P."/>
        </authorList>
    </citation>
    <scope>NUCLEOTIDE SEQUENCE [LARGE SCALE GENOMIC DNA]</scope>
    <source>
        <strain evidence="3 4">1348a</strain>
    </source>
</reference>
<sequence length="387" mass="41272">MSSDAFVSCAAAADASLAPASGSNSQKHSDDANDTGSHGESWKQAARDWSSTAAMQVSWAADLTHDLTRQLWLDTATVHRDMVAVQAGPRQQLCLVVNAWMLDRAKLESRRKQAQDEVQRVLAVLQRAQQQWAGHCAAMEAQLDLVRAEKQRLALEVAVLRARPSQPDPALSPSPTAPPAPAPPTGILGSTAPPAPAPPTGILGSAAPPAPPSAGRGPSAGLPPLPLHRPPRGSSNTTAMLSPSPIVDVQALDASLQGIRIRAHVAQRPTFAHAEPTSRPRIHQPMAAARKNSHQIRHAGPAARRARRWSPTSAPLYHHHHLPDDAAALRLRPHGGPRPPLSCSRTHQLLAANESRRLTLHAGHTPNHTLSSIPTMTDTAQDSTHWP</sequence>
<evidence type="ECO:0000256" key="2">
    <source>
        <dbReference type="SAM" id="MobiDB-lite"/>
    </source>
</evidence>
<gene>
    <name evidence="3" type="ORF">CDD82_2508</name>
</gene>
<keyword evidence="4" id="KW-1185">Reference proteome</keyword>
<name>A0A2C5XVB1_9HYPO</name>
<dbReference type="Proteomes" id="UP000224854">
    <property type="component" value="Unassembled WGS sequence"/>
</dbReference>
<organism evidence="3 4">
    <name type="scientific">Ophiocordyceps australis</name>
    <dbReference type="NCBI Taxonomy" id="1399860"/>
    <lineage>
        <taxon>Eukaryota</taxon>
        <taxon>Fungi</taxon>
        <taxon>Dikarya</taxon>
        <taxon>Ascomycota</taxon>
        <taxon>Pezizomycotina</taxon>
        <taxon>Sordariomycetes</taxon>
        <taxon>Hypocreomycetidae</taxon>
        <taxon>Hypocreales</taxon>
        <taxon>Ophiocordycipitaceae</taxon>
        <taxon>Ophiocordyceps</taxon>
    </lineage>
</organism>
<feature type="compositionally biased region" description="Pro residues" evidence="2">
    <location>
        <begin position="166"/>
        <end position="184"/>
    </location>
</feature>
<feature type="region of interest" description="Disordered" evidence="2">
    <location>
        <begin position="164"/>
        <end position="241"/>
    </location>
</feature>
<feature type="compositionally biased region" description="Polar residues" evidence="2">
    <location>
        <begin position="366"/>
        <end position="387"/>
    </location>
</feature>
<evidence type="ECO:0000256" key="1">
    <source>
        <dbReference type="SAM" id="Coils"/>
    </source>
</evidence>
<proteinExistence type="predicted"/>
<feature type="region of interest" description="Disordered" evidence="2">
    <location>
        <begin position="363"/>
        <end position="387"/>
    </location>
</feature>
<comment type="caution">
    <text evidence="3">The sequence shown here is derived from an EMBL/GenBank/DDBJ whole genome shotgun (WGS) entry which is preliminary data.</text>
</comment>
<feature type="compositionally biased region" description="Low complexity" evidence="2">
    <location>
        <begin position="203"/>
        <end position="220"/>
    </location>
</feature>